<evidence type="ECO:0000256" key="1">
    <source>
        <dbReference type="ARBA" id="ARBA00023186"/>
    </source>
</evidence>
<dbReference type="AlphaFoldDB" id="A0A401UVC0"/>
<evidence type="ECO:0000256" key="2">
    <source>
        <dbReference type="SAM" id="Phobius"/>
    </source>
</evidence>
<keyword evidence="1" id="KW-0143">Chaperone</keyword>
<dbReference type="InterPro" id="IPR000740">
    <property type="entry name" value="GrpE"/>
</dbReference>
<evidence type="ECO:0000313" key="4">
    <source>
        <dbReference type="Proteomes" id="UP000288246"/>
    </source>
</evidence>
<sequence>MALELTLGARPRTADTSVLAVPSWSEVTAWADAAPPWLPWAVAGFFALVTLVALVGRRRARRHDRYTTARFKQAWSALKDTEKKLEDERAWAQEQARAVEPALQVGQALAVERALAAERAHAAERAFAAGEWPHLDDAAVEELLALADLVTTDEAALQLRRVLSAVGIRELPVQAGDPFDPDLHVVCHARPAPTPEYLGTVATVHASGWATTTDVLRPADVELYVDPR</sequence>
<dbReference type="Pfam" id="PF01025">
    <property type="entry name" value="GrpE"/>
    <property type="match status" value="1"/>
</dbReference>
<dbReference type="RefSeq" id="WP_124341106.1">
    <property type="nucleotide sequence ID" value="NZ_BHYL01000010.1"/>
</dbReference>
<dbReference type="OrthoDB" id="5191115at2"/>
<gene>
    <name evidence="3" type="ORF">CTKZ_01140</name>
</gene>
<feature type="transmembrane region" description="Helical" evidence="2">
    <location>
        <begin position="37"/>
        <end position="56"/>
    </location>
</feature>
<name>A0A401UVC0_9CELL</name>
<dbReference type="GO" id="GO:0042803">
    <property type="term" value="F:protein homodimerization activity"/>
    <property type="evidence" value="ECO:0007669"/>
    <property type="project" value="InterPro"/>
</dbReference>
<proteinExistence type="predicted"/>
<dbReference type="Gene3D" id="2.30.22.10">
    <property type="entry name" value="Head domain of nucleotide exchange factor GrpE"/>
    <property type="match status" value="1"/>
</dbReference>
<organism evidence="3 4">
    <name type="scientific">Cellulomonas algicola</name>
    <dbReference type="NCBI Taxonomy" id="2071633"/>
    <lineage>
        <taxon>Bacteria</taxon>
        <taxon>Bacillati</taxon>
        <taxon>Actinomycetota</taxon>
        <taxon>Actinomycetes</taxon>
        <taxon>Micrococcales</taxon>
        <taxon>Cellulomonadaceae</taxon>
        <taxon>Cellulomonas</taxon>
    </lineage>
</organism>
<reference evidence="3 4" key="1">
    <citation type="submission" date="2018-11" db="EMBL/GenBank/DDBJ databases">
        <title>Draft genome sequence of Cellulomonas takizawaensis strain TKZ-21.</title>
        <authorList>
            <person name="Yamamura H."/>
            <person name="Hayashi T."/>
            <person name="Hamada M."/>
            <person name="Serisawa Y."/>
            <person name="Matsuyama K."/>
            <person name="Nakagawa Y."/>
            <person name="Otoguro M."/>
            <person name="Yanagida F."/>
            <person name="Hayakawa M."/>
        </authorList>
    </citation>
    <scope>NUCLEOTIDE SEQUENCE [LARGE SCALE GENOMIC DNA]</scope>
    <source>
        <strain evidence="3 4">TKZ-21</strain>
    </source>
</reference>
<dbReference type="GO" id="GO:0000774">
    <property type="term" value="F:adenyl-nucleotide exchange factor activity"/>
    <property type="evidence" value="ECO:0007669"/>
    <property type="project" value="InterPro"/>
</dbReference>
<dbReference type="SUPFAM" id="SSF51064">
    <property type="entry name" value="Head domain of nucleotide exchange factor GrpE"/>
    <property type="match status" value="1"/>
</dbReference>
<dbReference type="EMBL" id="BHYL01000010">
    <property type="protein sequence ID" value="GCD18552.1"/>
    <property type="molecule type" value="Genomic_DNA"/>
</dbReference>
<dbReference type="GO" id="GO:0006457">
    <property type="term" value="P:protein folding"/>
    <property type="evidence" value="ECO:0007669"/>
    <property type="project" value="InterPro"/>
</dbReference>
<dbReference type="Proteomes" id="UP000288246">
    <property type="component" value="Unassembled WGS sequence"/>
</dbReference>
<keyword evidence="2" id="KW-0472">Membrane</keyword>
<evidence type="ECO:0000313" key="3">
    <source>
        <dbReference type="EMBL" id="GCD18552.1"/>
    </source>
</evidence>
<evidence type="ECO:0008006" key="5">
    <source>
        <dbReference type="Google" id="ProtNLM"/>
    </source>
</evidence>
<keyword evidence="2" id="KW-0812">Transmembrane</keyword>
<keyword evidence="2" id="KW-1133">Transmembrane helix</keyword>
<protein>
    <recommendedName>
        <fullName evidence="5">Nucleotide exchange factor GrpE</fullName>
    </recommendedName>
</protein>
<dbReference type="GO" id="GO:0051087">
    <property type="term" value="F:protein-folding chaperone binding"/>
    <property type="evidence" value="ECO:0007669"/>
    <property type="project" value="InterPro"/>
</dbReference>
<accession>A0A401UVC0</accession>
<comment type="caution">
    <text evidence="3">The sequence shown here is derived from an EMBL/GenBank/DDBJ whole genome shotgun (WGS) entry which is preliminary data.</text>
</comment>
<keyword evidence="4" id="KW-1185">Reference proteome</keyword>
<dbReference type="InterPro" id="IPR009012">
    <property type="entry name" value="GrpE_head"/>
</dbReference>